<proteinExistence type="predicted"/>
<evidence type="ECO:0000256" key="1">
    <source>
        <dbReference type="SAM" id="MobiDB-lite"/>
    </source>
</evidence>
<dbReference type="EMBL" id="JBHTBH010000002">
    <property type="protein sequence ID" value="MFC7327261.1"/>
    <property type="molecule type" value="Genomic_DNA"/>
</dbReference>
<dbReference type="PANTHER" id="PTHR36302">
    <property type="entry name" value="BLR7088 PROTEIN"/>
    <property type="match status" value="1"/>
</dbReference>
<dbReference type="Pfam" id="PF04314">
    <property type="entry name" value="PCuAC"/>
    <property type="match status" value="1"/>
</dbReference>
<dbReference type="InterPro" id="IPR007410">
    <property type="entry name" value="LpqE-like"/>
</dbReference>
<dbReference type="Gene3D" id="2.60.40.1890">
    <property type="entry name" value="PCu(A)C copper chaperone"/>
    <property type="match status" value="1"/>
</dbReference>
<feature type="region of interest" description="Disordered" evidence="1">
    <location>
        <begin position="51"/>
        <end position="72"/>
    </location>
</feature>
<protein>
    <submittedName>
        <fullName evidence="2">Copper chaperone PCu(A)C</fullName>
    </submittedName>
</protein>
<dbReference type="Proteomes" id="UP001596540">
    <property type="component" value="Unassembled WGS sequence"/>
</dbReference>
<dbReference type="PANTHER" id="PTHR36302:SF1">
    <property type="entry name" value="COPPER CHAPERONE PCU(A)C"/>
    <property type="match status" value="1"/>
</dbReference>
<evidence type="ECO:0000313" key="3">
    <source>
        <dbReference type="Proteomes" id="UP001596540"/>
    </source>
</evidence>
<dbReference type="InterPro" id="IPR058248">
    <property type="entry name" value="Lxx211020-like"/>
</dbReference>
<organism evidence="2 3">
    <name type="scientific">Marinactinospora rubrisoli</name>
    <dbReference type="NCBI Taxonomy" id="2715399"/>
    <lineage>
        <taxon>Bacteria</taxon>
        <taxon>Bacillati</taxon>
        <taxon>Actinomycetota</taxon>
        <taxon>Actinomycetes</taxon>
        <taxon>Streptosporangiales</taxon>
        <taxon>Nocardiopsidaceae</taxon>
        <taxon>Marinactinospora</taxon>
    </lineage>
</organism>
<evidence type="ECO:0000313" key="2">
    <source>
        <dbReference type="EMBL" id="MFC7327261.1"/>
    </source>
</evidence>
<sequence>MLALFPLCAPHPHSPSGERRTGPADPRSRIRALLGACAVLPLLALPGCAGAPESAPTPTPAQEPETGSAASGEVRVDGAWIPEPATPDSTTAYFTVTNAAEADDALVAVESPVSGEVELGSTTETPSGASQMGVVEEIPVPGGGSTELRSGGFHLMVNDLSEPLAAGDAVTLTLTFESGSVLDVEAPVLERSAGPSSEDGGAEDHSGH</sequence>
<dbReference type="InterPro" id="IPR036182">
    <property type="entry name" value="PCuAC_sf"/>
</dbReference>
<accession>A0ABW2KDE0</accession>
<dbReference type="RefSeq" id="WP_379869474.1">
    <property type="nucleotide sequence ID" value="NZ_JBHTBH010000002.1"/>
</dbReference>
<gene>
    <name evidence="2" type="ORF">ACFQRF_05850</name>
</gene>
<feature type="region of interest" description="Disordered" evidence="1">
    <location>
        <begin position="186"/>
        <end position="208"/>
    </location>
</feature>
<comment type="caution">
    <text evidence="2">The sequence shown here is derived from an EMBL/GenBank/DDBJ whole genome shotgun (WGS) entry which is preliminary data.</text>
</comment>
<dbReference type="SUPFAM" id="SSF110087">
    <property type="entry name" value="DR1885-like metal-binding protein"/>
    <property type="match status" value="1"/>
</dbReference>
<reference evidence="3" key="1">
    <citation type="journal article" date="2019" name="Int. J. Syst. Evol. Microbiol.">
        <title>The Global Catalogue of Microorganisms (GCM) 10K type strain sequencing project: providing services to taxonomists for standard genome sequencing and annotation.</title>
        <authorList>
            <consortium name="The Broad Institute Genomics Platform"/>
            <consortium name="The Broad Institute Genome Sequencing Center for Infectious Disease"/>
            <person name="Wu L."/>
            <person name="Ma J."/>
        </authorList>
    </citation>
    <scope>NUCLEOTIDE SEQUENCE [LARGE SCALE GENOMIC DNA]</scope>
    <source>
        <strain evidence="3">CGMCC 4.7382</strain>
    </source>
</reference>
<keyword evidence="3" id="KW-1185">Reference proteome</keyword>
<name>A0ABW2KDE0_9ACTN</name>